<evidence type="ECO:0000256" key="5">
    <source>
        <dbReference type="ARBA" id="ARBA00022777"/>
    </source>
</evidence>
<dbReference type="SUPFAM" id="SSF55874">
    <property type="entry name" value="ATPase domain of HSP90 chaperone/DNA topoisomerase II/histidine kinase"/>
    <property type="match status" value="1"/>
</dbReference>
<evidence type="ECO:0000256" key="4">
    <source>
        <dbReference type="ARBA" id="ARBA00022679"/>
    </source>
</evidence>
<evidence type="ECO:0000256" key="1">
    <source>
        <dbReference type="ARBA" id="ARBA00000085"/>
    </source>
</evidence>
<protein>
    <recommendedName>
        <fullName evidence="2">histidine kinase</fullName>
        <ecNumber evidence="2">2.7.13.3</ecNumber>
    </recommendedName>
</protein>
<keyword evidence="7" id="KW-0547">Nucleotide-binding</keyword>
<sequence>MENLKKLELFTKAFEDLPIGVGIFHVPDLEDIRSIEYVFMNKIILHEMQKSKEEVFGKRIIEVAPEAYQHEGGLLVIKTYQRIAKEGGNVNLGLVEYSNHLTEGTYECSIHHLIDNYVYIMLRNVTDLEQAKNELELKNKELKQFAYVASHDLKQPLVTISNFVNVLQKKYENTFDDNATQMFSFITDATERMNQLINDLLDYGSLGQKEKMTFIDCNEILKEVQQDLSVAIKQSNSTIIIDQLPTIKGYKTSIRLLFQNLISNAIKFKKPDTHPIVKISASEDIYWTFSIEDNGIGIAEENTQKIFNVFKRLHNRSEYKGTGIGLAHCKKIIDLHKGKIWVTSTVGKGSTFVFTIPKNK</sequence>
<accession>A0ABW3JPY4</accession>
<dbReference type="Proteomes" id="UP001597062">
    <property type="component" value="Unassembled WGS sequence"/>
</dbReference>
<comment type="catalytic activity">
    <reaction evidence="1">
        <text>ATP + protein L-histidine = ADP + protein N-phospho-L-histidine.</text>
        <dbReference type="EC" id="2.7.13.3"/>
    </reaction>
</comment>
<evidence type="ECO:0000259" key="6">
    <source>
        <dbReference type="PROSITE" id="PS50109"/>
    </source>
</evidence>
<dbReference type="SMART" id="SM00387">
    <property type="entry name" value="HATPase_c"/>
    <property type="match status" value="1"/>
</dbReference>
<evidence type="ECO:0000313" key="8">
    <source>
        <dbReference type="Proteomes" id="UP001597062"/>
    </source>
</evidence>
<dbReference type="PRINTS" id="PR00344">
    <property type="entry name" value="BCTRLSENSOR"/>
</dbReference>
<dbReference type="EMBL" id="JBHTJR010000022">
    <property type="protein sequence ID" value="MFD0992419.1"/>
    <property type="molecule type" value="Genomic_DNA"/>
</dbReference>
<dbReference type="SMART" id="SM00388">
    <property type="entry name" value="HisKA"/>
    <property type="match status" value="1"/>
</dbReference>
<comment type="caution">
    <text evidence="7">The sequence shown here is derived from an EMBL/GenBank/DDBJ whole genome shotgun (WGS) entry which is preliminary data.</text>
</comment>
<dbReference type="Pfam" id="PF02518">
    <property type="entry name" value="HATPase_c"/>
    <property type="match status" value="1"/>
</dbReference>
<keyword evidence="5" id="KW-0418">Kinase</keyword>
<reference evidence="8" key="1">
    <citation type="journal article" date="2019" name="Int. J. Syst. Evol. Microbiol.">
        <title>The Global Catalogue of Microorganisms (GCM) 10K type strain sequencing project: providing services to taxonomists for standard genome sequencing and annotation.</title>
        <authorList>
            <consortium name="The Broad Institute Genomics Platform"/>
            <consortium name="The Broad Institute Genome Sequencing Center for Infectious Disease"/>
            <person name="Wu L."/>
            <person name="Ma J."/>
        </authorList>
    </citation>
    <scope>NUCLEOTIDE SEQUENCE [LARGE SCALE GENOMIC DNA]</scope>
    <source>
        <strain evidence="8">CCUG 60527</strain>
    </source>
</reference>
<organism evidence="7 8">
    <name type="scientific">Tenacibaculum geojense</name>
    <dbReference type="NCBI Taxonomy" id="915352"/>
    <lineage>
        <taxon>Bacteria</taxon>
        <taxon>Pseudomonadati</taxon>
        <taxon>Bacteroidota</taxon>
        <taxon>Flavobacteriia</taxon>
        <taxon>Flavobacteriales</taxon>
        <taxon>Flavobacteriaceae</taxon>
        <taxon>Tenacibaculum</taxon>
    </lineage>
</organism>
<evidence type="ECO:0000313" key="7">
    <source>
        <dbReference type="EMBL" id="MFD0992419.1"/>
    </source>
</evidence>
<keyword evidence="4" id="KW-0808">Transferase</keyword>
<dbReference type="InterPro" id="IPR052162">
    <property type="entry name" value="Sensor_kinase/Photoreceptor"/>
</dbReference>
<keyword evidence="7" id="KW-0067">ATP-binding</keyword>
<dbReference type="SUPFAM" id="SSF47384">
    <property type="entry name" value="Homodimeric domain of signal transducing histidine kinase"/>
    <property type="match status" value="1"/>
</dbReference>
<evidence type="ECO:0000256" key="2">
    <source>
        <dbReference type="ARBA" id="ARBA00012438"/>
    </source>
</evidence>
<dbReference type="InterPro" id="IPR005467">
    <property type="entry name" value="His_kinase_dom"/>
</dbReference>
<name>A0ABW3JPY4_9FLAO</name>
<dbReference type="GO" id="GO:0005524">
    <property type="term" value="F:ATP binding"/>
    <property type="evidence" value="ECO:0007669"/>
    <property type="project" value="UniProtKB-KW"/>
</dbReference>
<dbReference type="PANTHER" id="PTHR43304">
    <property type="entry name" value="PHYTOCHROME-LIKE PROTEIN CPH1"/>
    <property type="match status" value="1"/>
</dbReference>
<dbReference type="InterPro" id="IPR004358">
    <property type="entry name" value="Sig_transdc_His_kin-like_C"/>
</dbReference>
<keyword evidence="8" id="KW-1185">Reference proteome</keyword>
<feature type="domain" description="Histidine kinase" evidence="6">
    <location>
        <begin position="148"/>
        <end position="360"/>
    </location>
</feature>
<dbReference type="InterPro" id="IPR036097">
    <property type="entry name" value="HisK_dim/P_sf"/>
</dbReference>
<dbReference type="InterPro" id="IPR003661">
    <property type="entry name" value="HisK_dim/P_dom"/>
</dbReference>
<dbReference type="PROSITE" id="PS50109">
    <property type="entry name" value="HIS_KIN"/>
    <property type="match status" value="1"/>
</dbReference>
<dbReference type="InterPro" id="IPR003594">
    <property type="entry name" value="HATPase_dom"/>
</dbReference>
<dbReference type="InterPro" id="IPR036890">
    <property type="entry name" value="HATPase_C_sf"/>
</dbReference>
<evidence type="ECO:0000256" key="3">
    <source>
        <dbReference type="ARBA" id="ARBA00022553"/>
    </source>
</evidence>
<dbReference type="PANTHER" id="PTHR43304:SF1">
    <property type="entry name" value="PAC DOMAIN-CONTAINING PROTEIN"/>
    <property type="match status" value="1"/>
</dbReference>
<dbReference type="Gene3D" id="1.10.287.130">
    <property type="match status" value="1"/>
</dbReference>
<dbReference type="Gene3D" id="3.30.450.20">
    <property type="entry name" value="PAS domain"/>
    <property type="match status" value="1"/>
</dbReference>
<dbReference type="CDD" id="cd00082">
    <property type="entry name" value="HisKA"/>
    <property type="match status" value="1"/>
</dbReference>
<proteinExistence type="predicted"/>
<dbReference type="RefSeq" id="WP_386105696.1">
    <property type="nucleotide sequence ID" value="NZ_JBHTJR010000022.1"/>
</dbReference>
<dbReference type="Pfam" id="PF00512">
    <property type="entry name" value="HisKA"/>
    <property type="match status" value="1"/>
</dbReference>
<gene>
    <name evidence="7" type="ORF">ACFQ1U_04310</name>
</gene>
<dbReference type="Gene3D" id="3.30.565.10">
    <property type="entry name" value="Histidine kinase-like ATPase, C-terminal domain"/>
    <property type="match status" value="1"/>
</dbReference>
<dbReference type="EC" id="2.7.13.3" evidence="2"/>
<keyword evidence="3" id="KW-0597">Phosphoprotein</keyword>